<name>A0A6S6QI26_9HYPH</name>
<reference evidence="7 8" key="1">
    <citation type="submission" date="2020-08" db="EMBL/GenBank/DDBJ databases">
        <title>Genome sequence of Rhizobiales bacterium strain IZ6.</title>
        <authorList>
            <person name="Nakai R."/>
            <person name="Naganuma T."/>
        </authorList>
    </citation>
    <scope>NUCLEOTIDE SEQUENCE [LARGE SCALE GENOMIC DNA]</scope>
    <source>
        <strain evidence="7 8">IZ6</strain>
    </source>
</reference>
<dbReference type="CDD" id="cd24052">
    <property type="entry name" value="ASKHA_NBD_HpPPX-GppA-like"/>
    <property type="match status" value="1"/>
</dbReference>
<accession>A0A6S6QI26</accession>
<dbReference type="Proteomes" id="UP000515317">
    <property type="component" value="Chromosome"/>
</dbReference>
<evidence type="ECO:0000313" key="8">
    <source>
        <dbReference type="Proteomes" id="UP000515317"/>
    </source>
</evidence>
<dbReference type="RefSeq" id="WP_225874042.1">
    <property type="nucleotide sequence ID" value="NZ_AP023361.1"/>
</dbReference>
<dbReference type="Gene3D" id="1.10.3210.10">
    <property type="entry name" value="Hypothetical protein af1432"/>
    <property type="match status" value="1"/>
</dbReference>
<evidence type="ECO:0000313" key="7">
    <source>
        <dbReference type="EMBL" id="BCJ90873.1"/>
    </source>
</evidence>
<feature type="domain" description="Ppx/GppA phosphatase N-terminal" evidence="5">
    <location>
        <begin position="37"/>
        <end position="314"/>
    </location>
</feature>
<evidence type="ECO:0000259" key="6">
    <source>
        <dbReference type="Pfam" id="PF21697"/>
    </source>
</evidence>
<dbReference type="PANTHER" id="PTHR30005">
    <property type="entry name" value="EXOPOLYPHOSPHATASE"/>
    <property type="match status" value="1"/>
</dbReference>
<dbReference type="InterPro" id="IPR043129">
    <property type="entry name" value="ATPase_NBD"/>
</dbReference>
<proteinExistence type="inferred from homology"/>
<feature type="domain" description="Exopolyphosphatase C-terminal" evidence="6">
    <location>
        <begin position="322"/>
        <end position="503"/>
    </location>
</feature>
<gene>
    <name evidence="7" type="ORF">IZ6_16080</name>
</gene>
<dbReference type="InterPro" id="IPR050273">
    <property type="entry name" value="GppA/Ppx_hydrolase"/>
</dbReference>
<dbReference type="SUPFAM" id="SSF109604">
    <property type="entry name" value="HD-domain/PDEase-like"/>
    <property type="match status" value="1"/>
</dbReference>
<dbReference type="PANTHER" id="PTHR30005:SF0">
    <property type="entry name" value="RETROGRADE REGULATION PROTEIN 2"/>
    <property type="match status" value="1"/>
</dbReference>
<dbReference type="SUPFAM" id="SSF53067">
    <property type="entry name" value="Actin-like ATPase domain"/>
    <property type="match status" value="2"/>
</dbReference>
<comment type="catalytic activity">
    <reaction evidence="4">
        <text>[phosphate](n) + H2O = [phosphate](n-1) + phosphate + H(+)</text>
        <dbReference type="Rhea" id="RHEA:21528"/>
        <dbReference type="Rhea" id="RHEA-COMP:9859"/>
        <dbReference type="Rhea" id="RHEA-COMP:14279"/>
        <dbReference type="ChEBI" id="CHEBI:15377"/>
        <dbReference type="ChEBI" id="CHEBI:15378"/>
        <dbReference type="ChEBI" id="CHEBI:16838"/>
        <dbReference type="ChEBI" id="CHEBI:43474"/>
        <dbReference type="EC" id="3.6.1.11"/>
    </reaction>
</comment>
<dbReference type="InterPro" id="IPR048951">
    <property type="entry name" value="Ppx_C"/>
</dbReference>
<keyword evidence="3" id="KW-0378">Hydrolase</keyword>
<dbReference type="Pfam" id="PF02541">
    <property type="entry name" value="Ppx-GppA"/>
    <property type="match status" value="1"/>
</dbReference>
<evidence type="ECO:0000256" key="2">
    <source>
        <dbReference type="ARBA" id="ARBA00012451"/>
    </source>
</evidence>
<comment type="similarity">
    <text evidence="1">Belongs to the GppA/Ppx family.</text>
</comment>
<evidence type="ECO:0000256" key="1">
    <source>
        <dbReference type="ARBA" id="ARBA00007125"/>
    </source>
</evidence>
<dbReference type="GO" id="GO:0006793">
    <property type="term" value="P:phosphorus metabolic process"/>
    <property type="evidence" value="ECO:0007669"/>
    <property type="project" value="InterPro"/>
</dbReference>
<organism evidence="7 8">
    <name type="scientific">Terrihabitans soli</name>
    <dbReference type="NCBI Taxonomy" id="708113"/>
    <lineage>
        <taxon>Bacteria</taxon>
        <taxon>Pseudomonadati</taxon>
        <taxon>Pseudomonadota</taxon>
        <taxon>Alphaproteobacteria</taxon>
        <taxon>Hyphomicrobiales</taxon>
        <taxon>Terrihabitans</taxon>
    </lineage>
</organism>
<dbReference type="Gene3D" id="3.30.420.40">
    <property type="match status" value="1"/>
</dbReference>
<evidence type="ECO:0000256" key="3">
    <source>
        <dbReference type="ARBA" id="ARBA00022801"/>
    </source>
</evidence>
<dbReference type="InterPro" id="IPR003695">
    <property type="entry name" value="Ppx_GppA_N"/>
</dbReference>
<dbReference type="Pfam" id="PF21697">
    <property type="entry name" value="Ppx_C"/>
    <property type="match status" value="1"/>
</dbReference>
<evidence type="ECO:0000259" key="5">
    <source>
        <dbReference type="Pfam" id="PF02541"/>
    </source>
</evidence>
<dbReference type="EMBL" id="AP023361">
    <property type="protein sequence ID" value="BCJ90873.1"/>
    <property type="molecule type" value="Genomic_DNA"/>
</dbReference>
<dbReference type="GO" id="GO:0004309">
    <property type="term" value="F:exopolyphosphatase activity"/>
    <property type="evidence" value="ECO:0007669"/>
    <property type="project" value="UniProtKB-EC"/>
</dbReference>
<dbReference type="Gene3D" id="3.30.420.150">
    <property type="entry name" value="Exopolyphosphatase. Domain 2"/>
    <property type="match status" value="1"/>
</dbReference>
<dbReference type="NCBIfam" id="TIGR03706">
    <property type="entry name" value="exo_poly_only"/>
    <property type="match status" value="1"/>
</dbReference>
<protein>
    <recommendedName>
        <fullName evidence="2">exopolyphosphatase</fullName>
        <ecNumber evidence="2">3.6.1.11</ecNumber>
    </recommendedName>
</protein>
<dbReference type="EC" id="3.6.1.11" evidence="2"/>
<dbReference type="InterPro" id="IPR022371">
    <property type="entry name" value="Exopolyphosphatase"/>
</dbReference>
<sequence length="509" mass="54982">MLKGLALEAEEARGRLRNGPAMAVIDIGSNSVRLVVYDGLQRSPTPIFNEKVLCGLGRAVATTGRLTDGAVNKALGALRRFRALCDVMKVEDVRVLATAAARDAANGRDFLNNARAICRAEIELLSGKREAHLSALGVISGIFQPNGLVGDLGGGSLELVPVKGTEIGQGVTLPLGGLALQDVSSGSLKKAEKVVKNAIGDVPGLKALEGLDFYAVGGTWRSLARLHMTQKKYPLRVMHAYTIPAKEALTLCRRILRVDAETLPGIASVPSERRPLLAYGALVLEYIITTMKPKNVVLSALGVREGLLYELLDAEQQAEDPLIAASAELSVLRSRSPKHGFELVDWTDRFMESFGIPENAGDTRLRHAACHLADIGWRAHPDYRGEQGLNIIANAAFVGVDHPGRAYLAMAIYYRHEGLREDGMGPELKKLASEILVERARLLGAAMRVAYLVSASMPNILPRTSLTVEKDKLVLRLPEDLADLAGERLGNRVRQMARLIGKEPVVEVA</sequence>
<evidence type="ECO:0000256" key="4">
    <source>
        <dbReference type="ARBA" id="ARBA00047607"/>
    </source>
</evidence>
<dbReference type="AlphaFoldDB" id="A0A6S6QI26"/>
<dbReference type="KEGG" id="tso:IZ6_16080"/>
<keyword evidence="8" id="KW-1185">Reference proteome</keyword>